<dbReference type="Proteomes" id="UP000739284">
    <property type="component" value="Unassembled WGS sequence"/>
</dbReference>
<gene>
    <name evidence="2" type="ORF">J1784_00800</name>
</gene>
<dbReference type="Pfam" id="PF09937">
    <property type="entry name" value="DUF2169"/>
    <property type="match status" value="1"/>
</dbReference>
<accession>A0ABS6L9H6</accession>
<evidence type="ECO:0000259" key="1">
    <source>
        <dbReference type="Pfam" id="PF09937"/>
    </source>
</evidence>
<feature type="domain" description="DUF2169" evidence="1">
    <location>
        <begin position="22"/>
        <end position="297"/>
    </location>
</feature>
<evidence type="ECO:0000313" key="2">
    <source>
        <dbReference type="EMBL" id="MBU9843592.1"/>
    </source>
</evidence>
<proteinExistence type="predicted"/>
<organism evidence="2 3">
    <name type="scientific">Rahnella ecdela</name>
    <dbReference type="NCBI Taxonomy" id="2816250"/>
    <lineage>
        <taxon>Bacteria</taxon>
        <taxon>Pseudomonadati</taxon>
        <taxon>Pseudomonadota</taxon>
        <taxon>Gammaproteobacteria</taxon>
        <taxon>Enterobacterales</taxon>
        <taxon>Yersiniaceae</taxon>
        <taxon>Rahnella</taxon>
    </lineage>
</organism>
<protein>
    <submittedName>
        <fullName evidence="2">DUF2169 domain-containing protein</fullName>
    </submittedName>
</protein>
<comment type="caution">
    <text evidence="2">The sequence shown here is derived from an EMBL/GenBank/DDBJ whole genome shotgun (WGS) entry which is preliminary data.</text>
</comment>
<dbReference type="InterPro" id="IPR018683">
    <property type="entry name" value="DUF2169"/>
</dbReference>
<keyword evidence="3" id="KW-1185">Reference proteome</keyword>
<dbReference type="RefSeq" id="WP_217147648.1">
    <property type="nucleotide sequence ID" value="NZ_JAFMOY010000088.1"/>
</dbReference>
<evidence type="ECO:0000313" key="3">
    <source>
        <dbReference type="Proteomes" id="UP000739284"/>
    </source>
</evidence>
<sequence>MWSLKNETPYSAERGWYRDVNGAEVWVVAMKATYDIRADGSTQLTSPLPVNSGIVMFPDSEEILYETDLGPEKDSTDIILNGHAWAPNNNPVNRLFIGMKLSGICRLARISGQRIWNGDSYDASSKFLKIPLGYSYMAQGPFSGEGIYNPLGIAVDENPEKGQSRLPQIEFLSDSGYPGFGAVPRQWPGRVCHAGTYDKYWQETRSPLTPKDFDPRFWQVAPPPQYAAGQLRGNEIVTLANLTPPSFSSSNILSFAIPKISFSFRTQFIDGSVSMHRAKIHTVIIEPDYPRLSVVWHTALPCHRKVNMLDVTTITEKKRLNVHPPVLPTRFTEWEKLS</sequence>
<reference evidence="2 3" key="1">
    <citation type="submission" date="2021-03" db="EMBL/GenBank/DDBJ databases">
        <title>Five novel Rahnella species.</title>
        <authorList>
            <person name="Brady C."/>
            <person name="Asselin J."/>
            <person name="Beer S."/>
            <person name="Bruberg M.B."/>
            <person name="Crampton B."/>
            <person name="Venter S."/>
            <person name="Arnold D."/>
            <person name="Denman S."/>
        </authorList>
    </citation>
    <scope>NUCLEOTIDE SEQUENCE [LARGE SCALE GENOMIC DNA]</scope>
    <source>
        <strain evidence="2 3">FRB 231</strain>
    </source>
</reference>
<name>A0ABS6L9H6_9GAMM</name>
<dbReference type="EMBL" id="JAFMOY010000088">
    <property type="protein sequence ID" value="MBU9843592.1"/>
    <property type="molecule type" value="Genomic_DNA"/>
</dbReference>